<dbReference type="EMBL" id="KZ826129">
    <property type="protein sequence ID" value="PYH88080.1"/>
    <property type="molecule type" value="Genomic_DNA"/>
</dbReference>
<reference evidence="1 2" key="1">
    <citation type="submission" date="2018-02" db="EMBL/GenBank/DDBJ databases">
        <title>The genomes of Aspergillus section Nigri reveals drivers in fungal speciation.</title>
        <authorList>
            <consortium name="DOE Joint Genome Institute"/>
            <person name="Vesth T.C."/>
            <person name="Nybo J."/>
            <person name="Theobald S."/>
            <person name="Brandl J."/>
            <person name="Frisvad J.C."/>
            <person name="Nielsen K.F."/>
            <person name="Lyhne E.K."/>
            <person name="Kogle M.E."/>
            <person name="Kuo A."/>
            <person name="Riley R."/>
            <person name="Clum A."/>
            <person name="Nolan M."/>
            <person name="Lipzen A."/>
            <person name="Salamov A."/>
            <person name="Henrissat B."/>
            <person name="Wiebenga A."/>
            <person name="De vries R.P."/>
            <person name="Grigoriev I.V."/>
            <person name="Mortensen U.H."/>
            <person name="Andersen M.R."/>
            <person name="Baker S.E."/>
        </authorList>
    </citation>
    <scope>NUCLEOTIDE SEQUENCE [LARGE SCALE GENOMIC DNA]</scope>
    <source>
        <strain evidence="1 2">CBS 707.79</strain>
    </source>
</reference>
<name>A0A319CTN2_9EURO</name>
<organism evidence="1 2">
    <name type="scientific">Aspergillus ellipticus CBS 707.79</name>
    <dbReference type="NCBI Taxonomy" id="1448320"/>
    <lineage>
        <taxon>Eukaryota</taxon>
        <taxon>Fungi</taxon>
        <taxon>Dikarya</taxon>
        <taxon>Ascomycota</taxon>
        <taxon>Pezizomycotina</taxon>
        <taxon>Eurotiomycetes</taxon>
        <taxon>Eurotiomycetidae</taxon>
        <taxon>Eurotiales</taxon>
        <taxon>Aspergillaceae</taxon>
        <taxon>Aspergillus</taxon>
        <taxon>Aspergillus subgen. Circumdati</taxon>
    </lineage>
</organism>
<feature type="non-terminal residue" evidence="1">
    <location>
        <position position="1"/>
    </location>
</feature>
<keyword evidence="2" id="KW-1185">Reference proteome</keyword>
<proteinExistence type="predicted"/>
<dbReference type="VEuPathDB" id="FungiDB:BO71DRAFT_469348"/>
<gene>
    <name evidence="1" type="ORF">BO71DRAFT_469348</name>
</gene>
<protein>
    <submittedName>
        <fullName evidence="1">Uncharacterized protein</fullName>
    </submittedName>
</protein>
<evidence type="ECO:0000313" key="1">
    <source>
        <dbReference type="EMBL" id="PYH88080.1"/>
    </source>
</evidence>
<evidence type="ECO:0000313" key="2">
    <source>
        <dbReference type="Proteomes" id="UP000247810"/>
    </source>
</evidence>
<dbReference type="AlphaFoldDB" id="A0A319CTN2"/>
<accession>A0A319CTN2</accession>
<sequence>KKVLVETATNPNLLEAMIGVPRAQSYEGYCEQLLEIEYDMEHLASFLFKSAVGVQDFRIFRREGISLNQELYIKINKKRTVFI</sequence>
<dbReference type="Proteomes" id="UP000247810">
    <property type="component" value="Unassembled WGS sequence"/>
</dbReference>